<comment type="caution">
    <text evidence="2">The sequence shown here is derived from an EMBL/GenBank/DDBJ whole genome shotgun (WGS) entry which is preliminary data.</text>
</comment>
<protein>
    <submittedName>
        <fullName evidence="2">Uncharacterized protein</fullName>
    </submittedName>
</protein>
<reference evidence="2 3" key="1">
    <citation type="submission" date="2016-07" db="EMBL/GenBank/DDBJ databases">
        <title>Pervasive Adenine N6-methylation of Active Genes in Fungi.</title>
        <authorList>
            <consortium name="DOE Joint Genome Institute"/>
            <person name="Mondo S.J."/>
            <person name="Dannebaum R.O."/>
            <person name="Kuo R.C."/>
            <person name="Labutti K."/>
            <person name="Haridas S."/>
            <person name="Kuo A."/>
            <person name="Salamov A."/>
            <person name="Ahrendt S.R."/>
            <person name="Lipzen A."/>
            <person name="Sullivan W."/>
            <person name="Andreopoulos W.B."/>
            <person name="Clum A."/>
            <person name="Lindquist E."/>
            <person name="Daum C."/>
            <person name="Ramamoorthy G.K."/>
            <person name="Gryganskyi A."/>
            <person name="Culley D."/>
            <person name="Magnuson J.K."/>
            <person name="James T.Y."/>
            <person name="O'Malley M.A."/>
            <person name="Stajich J.E."/>
            <person name="Spatafora J.W."/>
            <person name="Visel A."/>
            <person name="Grigoriev I.V."/>
        </authorList>
    </citation>
    <scope>NUCLEOTIDE SEQUENCE [LARGE SCALE GENOMIC DNA]</scope>
    <source>
        <strain evidence="2 3">NRRL 1336</strain>
    </source>
</reference>
<keyword evidence="1" id="KW-0175">Coiled coil</keyword>
<gene>
    <name evidence="2" type="ORF">BCR42DRAFT_318797</name>
</gene>
<proteinExistence type="predicted"/>
<dbReference type="Proteomes" id="UP000193560">
    <property type="component" value="Unassembled WGS sequence"/>
</dbReference>
<dbReference type="EMBL" id="MCGE01000003">
    <property type="protein sequence ID" value="ORZ23611.1"/>
    <property type="molecule type" value="Genomic_DNA"/>
</dbReference>
<organism evidence="2 3">
    <name type="scientific">Absidia repens</name>
    <dbReference type="NCBI Taxonomy" id="90262"/>
    <lineage>
        <taxon>Eukaryota</taxon>
        <taxon>Fungi</taxon>
        <taxon>Fungi incertae sedis</taxon>
        <taxon>Mucoromycota</taxon>
        <taxon>Mucoromycotina</taxon>
        <taxon>Mucoromycetes</taxon>
        <taxon>Mucorales</taxon>
        <taxon>Cunninghamellaceae</taxon>
        <taxon>Absidia</taxon>
    </lineage>
</organism>
<evidence type="ECO:0000313" key="3">
    <source>
        <dbReference type="Proteomes" id="UP000193560"/>
    </source>
</evidence>
<evidence type="ECO:0000256" key="1">
    <source>
        <dbReference type="SAM" id="Coils"/>
    </source>
</evidence>
<feature type="coiled-coil region" evidence="1">
    <location>
        <begin position="95"/>
        <end position="152"/>
    </location>
</feature>
<sequence length="219" mass="25259">MHCSTTSLNAAGVSELSTYLPSTDESLQDWLTRNLPEANSPSPLSSLMNETCPCCDKYDCENMDTLQKTMKRLEADACLAAQIGQSLLQKHESLVAETNQTKGILEQQLNEFREKVANLEILLALEETSVDLEKANKRCIEIGQELQNKTKELEKLRIFKFMVRQADFREDMLRSQLEDTNQELAISRKNELMLESKYKKLKSRYGNRLKWTKIKYHEC</sequence>
<dbReference type="OrthoDB" id="4088568at2759"/>
<evidence type="ECO:0000313" key="2">
    <source>
        <dbReference type="EMBL" id="ORZ23611.1"/>
    </source>
</evidence>
<dbReference type="AlphaFoldDB" id="A0A1X2IYS2"/>
<name>A0A1X2IYS2_9FUNG</name>
<accession>A0A1X2IYS2</accession>
<keyword evidence="3" id="KW-1185">Reference proteome</keyword>